<reference evidence="6" key="1">
    <citation type="submission" date="2017-04" db="EMBL/GenBank/DDBJ databases">
        <title>Function of individual gut microbiota members based on whole genome sequencing of pure cultures obtained from chicken caecum.</title>
        <authorList>
            <person name="Medvecky M."/>
            <person name="Cejkova D."/>
            <person name="Polansky O."/>
            <person name="Karasova D."/>
            <person name="Kubasova T."/>
            <person name="Cizek A."/>
            <person name="Rychlik I."/>
        </authorList>
    </citation>
    <scope>NUCLEOTIDE SEQUENCE [LARGE SCALE GENOMIC DNA]</scope>
    <source>
        <strain evidence="6">An149</strain>
    </source>
</reference>
<dbReference type="PANTHER" id="PTHR13799">
    <property type="entry name" value="NGG1 INTERACTING FACTOR 3"/>
    <property type="match status" value="1"/>
</dbReference>
<dbReference type="InterPro" id="IPR036069">
    <property type="entry name" value="DUF34/NIF3_sf"/>
</dbReference>
<evidence type="ECO:0000256" key="3">
    <source>
        <dbReference type="ARBA" id="ARBA00022723"/>
    </source>
</evidence>
<dbReference type="SUPFAM" id="SSF102705">
    <property type="entry name" value="NIF3 (NGG1p interacting factor 3)-like"/>
    <property type="match status" value="1"/>
</dbReference>
<comment type="similarity">
    <text evidence="1">Belongs to the GTP cyclohydrolase I type 2/NIF3 family.</text>
</comment>
<dbReference type="InterPro" id="IPR002678">
    <property type="entry name" value="DUF34/NIF3"/>
</dbReference>
<evidence type="ECO:0000256" key="1">
    <source>
        <dbReference type="ARBA" id="ARBA00006964"/>
    </source>
</evidence>
<evidence type="ECO:0000313" key="5">
    <source>
        <dbReference type="EMBL" id="OUQ05563.1"/>
    </source>
</evidence>
<evidence type="ECO:0000256" key="2">
    <source>
        <dbReference type="ARBA" id="ARBA00022112"/>
    </source>
</evidence>
<dbReference type="PANTHER" id="PTHR13799:SF14">
    <property type="entry name" value="GTP CYCLOHYDROLASE 1 TYPE 2 HOMOLOG"/>
    <property type="match status" value="1"/>
</dbReference>
<proteinExistence type="inferred from homology"/>
<dbReference type="RefSeq" id="WP_087256038.1">
    <property type="nucleotide sequence ID" value="NZ_NFLB01000005.1"/>
</dbReference>
<keyword evidence="3 4" id="KW-0479">Metal-binding</keyword>
<dbReference type="NCBIfam" id="TIGR00486">
    <property type="entry name" value="YbgI_SA1388"/>
    <property type="match status" value="1"/>
</dbReference>
<dbReference type="FunFam" id="3.40.1390.30:FF:000001">
    <property type="entry name" value="GTP cyclohydrolase 1 type 2"/>
    <property type="match status" value="1"/>
</dbReference>
<sequence length="249" mass="28202">MKAYEIINYLEDYFPIDLQQPWDKCGLQIGDVDQEINKAMVSLNADLQSIQKAIDNNCQMLITHHPFFLEKIDNLSFSNHHGKFVQLAISNNIIVYSLHTCLDRGKDGISMNDWLINELDVHDVRCYDDIQVGKCAILNQPCLTSELVAKVRKVFNMPVKYAGREKLISSIAICGGSGSEDIECLAGKVDAFITGDTKHRHAKYAIDHDIVLIDVPHHVEVIMEERVKELLDAKGLETLTAKSDDYYCY</sequence>
<dbReference type="AlphaFoldDB" id="A0A1Y4QMR2"/>
<evidence type="ECO:0000313" key="6">
    <source>
        <dbReference type="Proteomes" id="UP000196258"/>
    </source>
</evidence>
<dbReference type="Proteomes" id="UP000196258">
    <property type="component" value="Unassembled WGS sequence"/>
</dbReference>
<name>A0A1Y4QMR2_9FIRM</name>
<feature type="binding site" evidence="4">
    <location>
        <position position="103"/>
    </location>
    <ligand>
        <name>a divalent metal cation</name>
        <dbReference type="ChEBI" id="CHEBI:60240"/>
        <label>1</label>
    </ligand>
</feature>
<dbReference type="EMBL" id="NFLB01000005">
    <property type="protein sequence ID" value="OUQ05563.1"/>
    <property type="molecule type" value="Genomic_DNA"/>
</dbReference>
<feature type="binding site" evidence="4">
    <location>
        <position position="217"/>
    </location>
    <ligand>
        <name>a divalent metal cation</name>
        <dbReference type="ChEBI" id="CHEBI:60240"/>
        <label>1</label>
    </ligand>
</feature>
<dbReference type="Gene3D" id="3.40.1390.30">
    <property type="entry name" value="NIF3 (NGG1p interacting factor 3)-like"/>
    <property type="match status" value="2"/>
</dbReference>
<accession>A0A1Y4QMR2</accession>
<comment type="caution">
    <text evidence="5">The sequence shown here is derived from an EMBL/GenBank/DDBJ whole genome shotgun (WGS) entry which is preliminary data.</text>
</comment>
<feature type="binding site" evidence="4">
    <location>
        <position position="64"/>
    </location>
    <ligand>
        <name>a divalent metal cation</name>
        <dbReference type="ChEBI" id="CHEBI:60240"/>
        <label>2</label>
    </ligand>
</feature>
<gene>
    <name evidence="5" type="ORF">B5E91_05975</name>
</gene>
<feature type="binding site" evidence="4">
    <location>
        <position position="65"/>
    </location>
    <ligand>
        <name>a divalent metal cation</name>
        <dbReference type="ChEBI" id="CHEBI:60240"/>
        <label>1</label>
    </ligand>
</feature>
<evidence type="ECO:0000256" key="4">
    <source>
        <dbReference type="PIRSR" id="PIRSR602678-1"/>
    </source>
</evidence>
<protein>
    <recommendedName>
        <fullName evidence="2">GTP cyclohydrolase 1 type 2 homolog</fullName>
    </recommendedName>
</protein>
<dbReference type="GO" id="GO:0046872">
    <property type="term" value="F:metal ion binding"/>
    <property type="evidence" value="ECO:0007669"/>
    <property type="project" value="UniProtKB-KW"/>
</dbReference>
<dbReference type="Pfam" id="PF01784">
    <property type="entry name" value="DUF34_NIF3"/>
    <property type="match status" value="1"/>
</dbReference>
<feature type="binding site" evidence="4">
    <location>
        <position position="220"/>
    </location>
    <ligand>
        <name>a divalent metal cation</name>
        <dbReference type="ChEBI" id="CHEBI:60240"/>
        <label>1</label>
    </ligand>
</feature>
<organism evidence="5 6">
    <name type="scientific">Thomasclavelia spiroformis</name>
    <dbReference type="NCBI Taxonomy" id="29348"/>
    <lineage>
        <taxon>Bacteria</taxon>
        <taxon>Bacillati</taxon>
        <taxon>Bacillota</taxon>
        <taxon>Erysipelotrichia</taxon>
        <taxon>Erysipelotrichales</taxon>
        <taxon>Coprobacillaceae</taxon>
        <taxon>Thomasclavelia</taxon>
    </lineage>
</organism>
<dbReference type="GO" id="GO:0005737">
    <property type="term" value="C:cytoplasm"/>
    <property type="evidence" value="ECO:0007669"/>
    <property type="project" value="TreeGrafter"/>
</dbReference>